<gene>
    <name evidence="1" type="ORF">MA20_33395</name>
</gene>
<dbReference type="AlphaFoldDB" id="A0A0A3XLX6"/>
<dbReference type="Proteomes" id="UP000030377">
    <property type="component" value="Unassembled WGS sequence"/>
</dbReference>
<accession>A0A0A3XLX6</accession>
<protein>
    <recommendedName>
        <fullName evidence="3">Transposase</fullName>
    </recommendedName>
</protein>
<sequence>MELSMRVAASLVVSDNAFSRWKCRDFRWSDSGAAKFRTWQTRKDFRRIATRYDELARNYFSAPCRVAALAFWLWSCAVSAFGIACRHPDDDGKP</sequence>
<evidence type="ECO:0000313" key="2">
    <source>
        <dbReference type="Proteomes" id="UP000030377"/>
    </source>
</evidence>
<name>A0A0A3XLX6_BRAJP</name>
<dbReference type="EMBL" id="JRPN01000025">
    <property type="protein sequence ID" value="KGT75375.1"/>
    <property type="molecule type" value="Genomic_DNA"/>
</dbReference>
<evidence type="ECO:0008006" key="3">
    <source>
        <dbReference type="Google" id="ProtNLM"/>
    </source>
</evidence>
<organism evidence="1 2">
    <name type="scientific">Bradyrhizobium japonicum</name>
    <dbReference type="NCBI Taxonomy" id="375"/>
    <lineage>
        <taxon>Bacteria</taxon>
        <taxon>Pseudomonadati</taxon>
        <taxon>Pseudomonadota</taxon>
        <taxon>Alphaproteobacteria</taxon>
        <taxon>Hyphomicrobiales</taxon>
        <taxon>Nitrobacteraceae</taxon>
        <taxon>Bradyrhizobium</taxon>
    </lineage>
</organism>
<comment type="caution">
    <text evidence="1">The sequence shown here is derived from an EMBL/GenBank/DDBJ whole genome shotgun (WGS) entry which is preliminary data.</text>
</comment>
<proteinExistence type="predicted"/>
<reference evidence="1 2" key="1">
    <citation type="submission" date="2014-09" db="EMBL/GenBank/DDBJ databases">
        <title>Draft genome of Bradyrhizobium japonicum Is-34.</title>
        <authorList>
            <person name="Tsurumaru H."/>
            <person name="Yamakawa T."/>
            <person name="Hashimoto S."/>
            <person name="Okizaki K."/>
            <person name="Kanesaki Y."/>
            <person name="Yoshikawa H."/>
            <person name="Yajima S."/>
        </authorList>
    </citation>
    <scope>NUCLEOTIDE SEQUENCE [LARGE SCALE GENOMIC DNA]</scope>
    <source>
        <strain evidence="1 2">Is-34</strain>
    </source>
</reference>
<evidence type="ECO:0000313" key="1">
    <source>
        <dbReference type="EMBL" id="KGT75375.1"/>
    </source>
</evidence>